<feature type="domain" description="WRKY19-like zinc finger" evidence="1">
    <location>
        <begin position="104"/>
        <end position="126"/>
    </location>
</feature>
<evidence type="ECO:0000313" key="2">
    <source>
        <dbReference type="EMBL" id="KAF0711342.1"/>
    </source>
</evidence>
<dbReference type="EMBL" id="VJMH01001643">
    <property type="protein sequence ID" value="KAF0711342.1"/>
    <property type="molecule type" value="Genomic_DNA"/>
</dbReference>
<feature type="domain" description="WRKY19-like zinc finger" evidence="1">
    <location>
        <begin position="127"/>
        <end position="150"/>
    </location>
</feature>
<dbReference type="InterPro" id="IPR056866">
    <property type="entry name" value="Znf_WRKY19"/>
</dbReference>
<protein>
    <recommendedName>
        <fullName evidence="1">WRKY19-like zinc finger domain-containing protein</fullName>
    </recommendedName>
</protein>
<reference evidence="2" key="1">
    <citation type="submission" date="2019-06" db="EMBL/GenBank/DDBJ databases">
        <title>Genomics analysis of Aphanomyces spp. identifies a new class of oomycete effector associated with host adaptation.</title>
        <authorList>
            <person name="Gaulin E."/>
        </authorList>
    </citation>
    <scope>NUCLEOTIDE SEQUENCE</scope>
    <source>
        <strain evidence="2">CBS 578.67</strain>
    </source>
</reference>
<accession>A0A6A4ZI97</accession>
<organism evidence="2">
    <name type="scientific">Aphanomyces stellatus</name>
    <dbReference type="NCBI Taxonomy" id="120398"/>
    <lineage>
        <taxon>Eukaryota</taxon>
        <taxon>Sar</taxon>
        <taxon>Stramenopiles</taxon>
        <taxon>Oomycota</taxon>
        <taxon>Saprolegniomycetes</taxon>
        <taxon>Saprolegniales</taxon>
        <taxon>Verrucalvaceae</taxon>
        <taxon>Aphanomyces</taxon>
    </lineage>
</organism>
<dbReference type="PANTHER" id="PTHR31827">
    <property type="entry name" value="EMB|CAB89363.1"/>
    <property type="match status" value="1"/>
</dbReference>
<feature type="non-terminal residue" evidence="2">
    <location>
        <position position="177"/>
    </location>
</feature>
<comment type="caution">
    <text evidence="2">The sequence shown here is derived from an EMBL/GenBank/DDBJ whole genome shotgun (WGS) entry which is preliminary data.</text>
</comment>
<sequence length="177" mass="19147">MWDWVLFSLVDTIKLEQFAVDSDYTANTQGQMPPPPPHELLQDDVKVLLSPIDRLPENFDHPTPPTSAQPSSSFVDEVVGECLHVDCHTAISYRGYCKTHGGQRRCKVLGCTKGNQGQNLCIAHGGGKRCSVETCERSAQSHGLCKAHGGGARCTIDGCDKSSQGGGRCRKHGGGRR</sequence>
<gene>
    <name evidence="2" type="ORF">As57867_005305</name>
</gene>
<dbReference type="OrthoDB" id="94245at2759"/>
<dbReference type="AlphaFoldDB" id="A0A6A4ZI97"/>
<name>A0A6A4ZI97_9STRA</name>
<proteinExistence type="predicted"/>
<evidence type="ECO:0000259" key="1">
    <source>
        <dbReference type="Pfam" id="PF24906"/>
    </source>
</evidence>
<dbReference type="Pfam" id="PF24906">
    <property type="entry name" value="Zf_WRKY19"/>
    <property type="match status" value="2"/>
</dbReference>
<dbReference type="PANTHER" id="PTHR31827:SF1">
    <property type="entry name" value="EMB|CAB89363.1"/>
    <property type="match status" value="1"/>
</dbReference>